<accession>A0A2H0V8A3</accession>
<evidence type="ECO:0000259" key="3">
    <source>
        <dbReference type="Pfam" id="PF04473"/>
    </source>
</evidence>
<feature type="region of interest" description="Disordered" evidence="2">
    <location>
        <begin position="336"/>
        <end position="365"/>
    </location>
</feature>
<comment type="caution">
    <text evidence="4">The sequence shown here is derived from an EMBL/GenBank/DDBJ whole genome shotgun (WGS) entry which is preliminary data.</text>
</comment>
<name>A0A2H0V8A3_9BACT</name>
<feature type="coiled-coil region" evidence="1">
    <location>
        <begin position="57"/>
        <end position="84"/>
    </location>
</feature>
<protein>
    <recommendedName>
        <fullName evidence="3">Transglutaminase-like domain-containing protein</fullName>
    </recommendedName>
</protein>
<keyword evidence="1" id="KW-0175">Coiled coil</keyword>
<evidence type="ECO:0000313" key="4">
    <source>
        <dbReference type="EMBL" id="PIR95336.1"/>
    </source>
</evidence>
<reference evidence="5" key="1">
    <citation type="submission" date="2017-09" db="EMBL/GenBank/DDBJ databases">
        <title>Depth-based differentiation of microbial function through sediment-hosted aquifers and enrichment of novel symbionts in the deep terrestrial subsurface.</title>
        <authorList>
            <person name="Probst A.J."/>
            <person name="Ladd B."/>
            <person name="Jarett J.K."/>
            <person name="Geller-Mcgrath D.E."/>
            <person name="Sieber C.M.K."/>
            <person name="Emerson J.B."/>
            <person name="Anantharaman K."/>
            <person name="Thomas B.C."/>
            <person name="Malmstrom R."/>
            <person name="Stieglmeier M."/>
            <person name="Klingl A."/>
            <person name="Woyke T."/>
            <person name="Ryan C.M."/>
            <person name="Banfield J.F."/>
        </authorList>
    </citation>
    <scope>NUCLEOTIDE SEQUENCE [LARGE SCALE GENOMIC DNA]</scope>
</reference>
<organism evidence="4 5">
    <name type="scientific">Candidatus Falkowbacteria bacterium CG10_big_fil_rev_8_21_14_0_10_37_18</name>
    <dbReference type="NCBI Taxonomy" id="1974562"/>
    <lineage>
        <taxon>Bacteria</taxon>
        <taxon>Candidatus Falkowiibacteriota</taxon>
    </lineage>
</organism>
<feature type="domain" description="Transglutaminase-like" evidence="3">
    <location>
        <begin position="522"/>
        <end position="616"/>
    </location>
</feature>
<dbReference type="EMBL" id="PFAL01000028">
    <property type="protein sequence ID" value="PIR95336.1"/>
    <property type="molecule type" value="Genomic_DNA"/>
</dbReference>
<feature type="non-terminal residue" evidence="4">
    <location>
        <position position="1"/>
    </location>
</feature>
<gene>
    <name evidence="4" type="ORF">COT93_02880</name>
</gene>
<dbReference type="InterPro" id="IPR007562">
    <property type="entry name" value="Transglutaminase-like_domain"/>
</dbReference>
<dbReference type="AlphaFoldDB" id="A0A2H0V8A3"/>
<sequence>EGADKGYIARGLAGDYTTFAWQLNRNKETFNSKESKVVDRKLNLLNLLHTLNPNQIYSAIESKLEKLESENPEKNERAEKYLSEEKILDKLDKLIKEGADKVYIARGLAGLDSDRAWQMRDEFIKEGADKGSIALGLAGLDSDRAWQMRDEFIKEGADKGSIAIGLAGLDSDRAWQMRDEFIKEGVYKGSISMGLAGDYTTFAWQLNRNKEKENKKIELQSKRNENLDNVEFNPNELLQQINEYLGNKSLLSKERKLSLKEKLKRGIQTSSKFITFINKTITESPKTFLDTMAAKKDSQFIYKKLTRKIFRSISKKEKDSTWRGFSGYLGFNKNEDIKRNPSPEDYLDPDTPETMTGGDPEGEGQNVEVMKFREPINELVVTGVLGKCNGANWDKLYEFSIDKTELDDAKEITITLPKVGRKIKLPKPISSEIILERVKGVKKEEEEIHLIPDISPMREGIIADTNEASEIIYSVQRSEIPREINNITDGEYQKFKEKFIKENGSIMIEPITGLSDDIKLFLESIKNQTPKEQVIDIEKFIRTISYYDMKNGEVMPIKRGTLPDERFEIMSTRIDELKEKTPDESLQGKLYAGVCADFAVLASATLREAGFLSGILSGFLASGKSATIGDAHGTAFVVWPNKHGGTEIFSVDGTPSGVAGISGNSLEDLEEIREQKIDKLKEDADKKLTEIQEILNSYDEESIKKLTNGKLEEVLNIVLKYDVSEKNVQVLENLLQSYWYTPFSKLDLQQITNKNSYSRFVEKEIETQKEALKENIKNPGSKLFGVVEEFIQKFQKSGKVSSSQEALLIIDSITDAAKKHLTAQEIKSLTVISTYLKAKQIKGNK</sequence>
<evidence type="ECO:0000313" key="5">
    <source>
        <dbReference type="Proteomes" id="UP000229972"/>
    </source>
</evidence>
<evidence type="ECO:0000256" key="2">
    <source>
        <dbReference type="SAM" id="MobiDB-lite"/>
    </source>
</evidence>
<feature type="coiled-coil region" evidence="1">
    <location>
        <begin position="666"/>
        <end position="701"/>
    </location>
</feature>
<dbReference type="Proteomes" id="UP000229972">
    <property type="component" value="Unassembled WGS sequence"/>
</dbReference>
<evidence type="ECO:0000256" key="1">
    <source>
        <dbReference type="SAM" id="Coils"/>
    </source>
</evidence>
<proteinExistence type="predicted"/>
<dbReference type="Pfam" id="PF04473">
    <property type="entry name" value="DUF553"/>
    <property type="match status" value="1"/>
</dbReference>